<feature type="transmembrane region" description="Helical" evidence="24">
    <location>
        <begin position="420"/>
        <end position="440"/>
    </location>
</feature>
<feature type="transmembrane region" description="Helical" evidence="24">
    <location>
        <begin position="996"/>
        <end position="1017"/>
    </location>
</feature>
<dbReference type="SUPFAM" id="SSF90123">
    <property type="entry name" value="ABC transporter transmembrane region"/>
    <property type="match status" value="2"/>
</dbReference>
<evidence type="ECO:0000256" key="18">
    <source>
        <dbReference type="ARBA" id="ARBA00047523"/>
    </source>
</evidence>
<dbReference type="Proteomes" id="UP001066276">
    <property type="component" value="Chromosome 5"/>
</dbReference>
<dbReference type="FunFam" id="3.40.50.300:FF:001090">
    <property type="entry name" value="ATP-binding cassette subfamily C member 10"/>
    <property type="match status" value="1"/>
</dbReference>
<keyword evidence="9" id="KW-0547">Nucleotide-binding</keyword>
<feature type="compositionally biased region" description="Acidic residues" evidence="23">
    <location>
        <begin position="764"/>
        <end position="775"/>
    </location>
</feature>
<evidence type="ECO:0000256" key="11">
    <source>
        <dbReference type="ARBA" id="ARBA00022967"/>
    </source>
</evidence>
<feature type="transmembrane region" description="Helical" evidence="24">
    <location>
        <begin position="194"/>
        <end position="214"/>
    </location>
</feature>
<dbReference type="EC" id="7.6.2.2" evidence="3"/>
<evidence type="ECO:0000256" key="9">
    <source>
        <dbReference type="ARBA" id="ARBA00022741"/>
    </source>
</evidence>
<evidence type="ECO:0000313" key="27">
    <source>
        <dbReference type="EMBL" id="KAJ1148476.1"/>
    </source>
</evidence>
<name>A0AAV7R6P1_PLEWA</name>
<evidence type="ECO:0000256" key="16">
    <source>
        <dbReference type="ARBA" id="ARBA00034018"/>
    </source>
</evidence>
<dbReference type="EMBL" id="JANPWB010000009">
    <property type="protein sequence ID" value="KAJ1148476.1"/>
    <property type="molecule type" value="Genomic_DNA"/>
</dbReference>
<feature type="transmembrane region" description="Helical" evidence="24">
    <location>
        <begin position="1023"/>
        <end position="1042"/>
    </location>
</feature>
<feature type="transmembrane region" description="Helical" evidence="24">
    <location>
        <begin position="925"/>
        <end position="948"/>
    </location>
</feature>
<dbReference type="GO" id="GO:0016323">
    <property type="term" value="C:basolateral plasma membrane"/>
    <property type="evidence" value="ECO:0007669"/>
    <property type="project" value="UniProtKB-SubCell"/>
</dbReference>
<evidence type="ECO:0000256" key="23">
    <source>
        <dbReference type="SAM" id="MobiDB-lite"/>
    </source>
</evidence>
<dbReference type="FunFam" id="1.20.1560.10:FF:000113">
    <property type="entry name" value="ABC transporter, putative"/>
    <property type="match status" value="1"/>
</dbReference>
<evidence type="ECO:0000256" key="7">
    <source>
        <dbReference type="ARBA" id="ARBA00022692"/>
    </source>
</evidence>
<dbReference type="Gene3D" id="3.40.50.300">
    <property type="entry name" value="P-loop containing nucleotide triphosphate hydrolases"/>
    <property type="match status" value="2"/>
</dbReference>
<feature type="region of interest" description="Disordered" evidence="23">
    <location>
        <begin position="753"/>
        <end position="822"/>
    </location>
</feature>
<evidence type="ECO:0000256" key="8">
    <source>
        <dbReference type="ARBA" id="ARBA00022737"/>
    </source>
</evidence>
<feature type="domain" description="ABC transporter" evidence="25">
    <location>
        <begin position="527"/>
        <end position="752"/>
    </location>
</feature>
<evidence type="ECO:0000256" key="14">
    <source>
        <dbReference type="ARBA" id="ARBA00023136"/>
    </source>
</evidence>
<evidence type="ECO:0000256" key="6">
    <source>
        <dbReference type="ARBA" id="ARBA00022553"/>
    </source>
</evidence>
<comment type="catalytic activity">
    <reaction evidence="20">
        <text>an S-substituted glutathione(in) + ATP + H2O = an S-substituted glutathione(out) + ADP + phosphate + H(+)</text>
        <dbReference type="Rhea" id="RHEA:19121"/>
        <dbReference type="ChEBI" id="CHEBI:15377"/>
        <dbReference type="ChEBI" id="CHEBI:15378"/>
        <dbReference type="ChEBI" id="CHEBI:30616"/>
        <dbReference type="ChEBI" id="CHEBI:43474"/>
        <dbReference type="ChEBI" id="CHEBI:90779"/>
        <dbReference type="ChEBI" id="CHEBI:456216"/>
        <dbReference type="EC" id="7.6.2.3"/>
    </reaction>
    <physiologicalReaction direction="left-to-right" evidence="20">
        <dbReference type="Rhea" id="RHEA:19122"/>
    </physiologicalReaction>
</comment>
<keyword evidence="13" id="KW-0445">Lipid transport</keyword>
<dbReference type="SMART" id="SM00382">
    <property type="entry name" value="AAA"/>
    <property type="match status" value="2"/>
</dbReference>
<comment type="catalytic activity">
    <reaction evidence="18">
        <text>leukotriene C4(in) + ATP + H2O = leukotriene C4(out) + ADP + phosphate + H(+)</text>
        <dbReference type="Rhea" id="RHEA:38963"/>
        <dbReference type="ChEBI" id="CHEBI:15377"/>
        <dbReference type="ChEBI" id="CHEBI:15378"/>
        <dbReference type="ChEBI" id="CHEBI:30616"/>
        <dbReference type="ChEBI" id="CHEBI:43474"/>
        <dbReference type="ChEBI" id="CHEBI:57973"/>
        <dbReference type="ChEBI" id="CHEBI:456216"/>
    </reaction>
    <physiologicalReaction direction="left-to-right" evidence="18">
        <dbReference type="Rhea" id="RHEA:38964"/>
    </physiologicalReaction>
</comment>
<evidence type="ECO:0000256" key="5">
    <source>
        <dbReference type="ARBA" id="ARBA00022475"/>
    </source>
</evidence>
<evidence type="ECO:0000313" key="28">
    <source>
        <dbReference type="Proteomes" id="UP001066276"/>
    </source>
</evidence>
<dbReference type="FunFam" id="1.20.1560.10:FF:000037">
    <property type="entry name" value="ATP-binding cassette subfamily C member 10"/>
    <property type="match status" value="1"/>
</dbReference>
<dbReference type="Pfam" id="PF00664">
    <property type="entry name" value="ABC_membrane"/>
    <property type="match status" value="2"/>
</dbReference>
<dbReference type="CDD" id="cd18598">
    <property type="entry name" value="ABC_6TM_MRP7_D1_like"/>
    <property type="match status" value="1"/>
</dbReference>
<reference evidence="27" key="1">
    <citation type="journal article" date="2022" name="bioRxiv">
        <title>Sequencing and chromosome-scale assembly of the giantPleurodeles waltlgenome.</title>
        <authorList>
            <person name="Brown T."/>
            <person name="Elewa A."/>
            <person name="Iarovenko S."/>
            <person name="Subramanian E."/>
            <person name="Araus A.J."/>
            <person name="Petzold A."/>
            <person name="Susuki M."/>
            <person name="Suzuki K.-i.T."/>
            <person name="Hayashi T."/>
            <person name="Toyoda A."/>
            <person name="Oliveira C."/>
            <person name="Osipova E."/>
            <person name="Leigh N.D."/>
            <person name="Simon A."/>
            <person name="Yun M.H."/>
        </authorList>
    </citation>
    <scope>NUCLEOTIDE SEQUENCE</scope>
    <source>
        <strain evidence="27">20211129_DDA</strain>
        <tissue evidence="27">Liver</tissue>
    </source>
</reference>
<dbReference type="FunFam" id="3.40.50.300:FF:000163">
    <property type="entry name" value="Multidrug resistance-associated protein member 4"/>
    <property type="match status" value="1"/>
</dbReference>
<feature type="domain" description="ABC transmembrane type-1" evidence="26">
    <location>
        <begin position="866"/>
        <end position="1167"/>
    </location>
</feature>
<evidence type="ECO:0000256" key="21">
    <source>
        <dbReference type="ARBA" id="ARBA00067405"/>
    </source>
</evidence>
<evidence type="ECO:0000256" key="12">
    <source>
        <dbReference type="ARBA" id="ARBA00022989"/>
    </source>
</evidence>
<gene>
    <name evidence="27" type="ORF">NDU88_001311</name>
</gene>
<dbReference type="Pfam" id="PF00005">
    <property type="entry name" value="ABC_tran"/>
    <property type="match status" value="2"/>
</dbReference>
<evidence type="ECO:0000256" key="10">
    <source>
        <dbReference type="ARBA" id="ARBA00022840"/>
    </source>
</evidence>
<evidence type="ECO:0000256" key="15">
    <source>
        <dbReference type="ARBA" id="ARBA00024220"/>
    </source>
</evidence>
<dbReference type="CDD" id="cd03250">
    <property type="entry name" value="ABCC_MRP_domain1"/>
    <property type="match status" value="1"/>
</dbReference>
<evidence type="ECO:0000256" key="19">
    <source>
        <dbReference type="ARBA" id="ARBA00047576"/>
    </source>
</evidence>
<keyword evidence="12 24" id="KW-1133">Transmembrane helix</keyword>
<accession>A0AAV7R6P1</accession>
<evidence type="ECO:0000256" key="17">
    <source>
        <dbReference type="ARBA" id="ARBA00034696"/>
    </source>
</evidence>
<dbReference type="InterPro" id="IPR017871">
    <property type="entry name" value="ABC_transporter-like_CS"/>
</dbReference>
<dbReference type="PANTHER" id="PTHR24223:SF330">
    <property type="entry name" value="ATP-BINDING CASSETTE SUB-FAMILY C MEMBER 10"/>
    <property type="match status" value="1"/>
</dbReference>
<dbReference type="GO" id="GO:0015431">
    <property type="term" value="F:ABC-type glutathione S-conjugate transporter activity"/>
    <property type="evidence" value="ECO:0007669"/>
    <property type="project" value="UniProtKB-EC"/>
</dbReference>
<comment type="similarity">
    <text evidence="2">Belongs to the ABC transporter superfamily. ABCC family. Conjugate transporter (TC 3.A.1.208) subfamily.</text>
</comment>
<evidence type="ECO:0000256" key="3">
    <source>
        <dbReference type="ARBA" id="ARBA00012191"/>
    </source>
</evidence>
<keyword evidence="6" id="KW-0597">Phosphoprotein</keyword>
<evidence type="ECO:0000259" key="26">
    <source>
        <dbReference type="PROSITE" id="PS50929"/>
    </source>
</evidence>
<comment type="caution">
    <text evidence="27">The sequence shown here is derived from an EMBL/GenBank/DDBJ whole genome shotgun (WGS) entry which is preliminary data.</text>
</comment>
<feature type="transmembrane region" description="Helical" evidence="24">
    <location>
        <begin position="229"/>
        <end position="249"/>
    </location>
</feature>
<comment type="catalytic activity">
    <reaction evidence="19">
        <text>17beta-estradiol 17-O-(beta-D-glucuronate)(in) + ATP + H2O = 17beta-estradiol 17-O-(beta-D-glucuronate)(out) + ADP + phosphate + H(+)</text>
        <dbReference type="Rhea" id="RHEA:60128"/>
        <dbReference type="ChEBI" id="CHEBI:15377"/>
        <dbReference type="ChEBI" id="CHEBI:15378"/>
        <dbReference type="ChEBI" id="CHEBI:30616"/>
        <dbReference type="ChEBI" id="CHEBI:43474"/>
        <dbReference type="ChEBI" id="CHEBI:82961"/>
        <dbReference type="ChEBI" id="CHEBI:456216"/>
    </reaction>
    <physiologicalReaction direction="left-to-right" evidence="19">
        <dbReference type="Rhea" id="RHEA:60129"/>
    </physiologicalReaction>
</comment>
<dbReference type="GO" id="GO:0008559">
    <property type="term" value="F:ABC-type xenobiotic transporter activity"/>
    <property type="evidence" value="ECO:0007669"/>
    <property type="project" value="UniProtKB-EC"/>
</dbReference>
<feature type="compositionally biased region" description="Basic and acidic residues" evidence="23">
    <location>
        <begin position="793"/>
        <end position="812"/>
    </location>
</feature>
<dbReference type="InterPro" id="IPR003593">
    <property type="entry name" value="AAA+_ATPase"/>
</dbReference>
<dbReference type="InterPro" id="IPR027417">
    <property type="entry name" value="P-loop_NTPase"/>
</dbReference>
<comment type="subcellular location">
    <subcellularLocation>
        <location evidence="17">Basal cell membrane</location>
        <topology evidence="17">Multi-pass membrane protein</topology>
    </subcellularLocation>
    <subcellularLocation>
        <location evidence="1">Basolateral cell membrane</location>
        <topology evidence="1">Multi-pass membrane protein</topology>
    </subcellularLocation>
</comment>
<sequence length="1440" mass="161499">MWERLDFTDLNTVPDLLGSAGSLFLSSLQCLPSSLACVAIYLLAFLAPVPTHQAFFTINDTLVCTPILTDSGALVPEWQKIDENNESWLSRLFFHWMNPLLKRGYHKDLKQPDDVYHLPYNLQTQIIRKRFNACWQKKNATLKGVSSLANQEGSSRLLSPTDDTDGSGLPHGTSGIHKEVSLFSVLISAYGLRYFSLGIVRLLVSFMALAGPLLLNRLVNFMETRQEPLSYGLLYAFGLFTCSFLGALLHNQFEYEVHKLELMVRAAAVSTIYRKAVRANSSSLSHFSMGEVVNFISTDSEQLTRFCFAFHEVWILPIEFAVTFYLLYQQVGLASLAGLGLTLLLMPVNKWIATLVMNKNCSFMEHKDTRLKLMTEILRGIQVIKFYAWEKHFADKVKTIRDKELRMLTTIKYMDAVCSYLWDALPLLLGILIFTTYVLLGHQLSAATVFTTLSLIDMLMLPLNLFPWMLTAIVQAKVSLDRIERFLQVPDQDVDSYYITAPASNPELAIEVRNATFSWSLPKEGGVGLVDTKEEQEQKGALEIVIHHLAVKEGSLVGVVGRVGCGKSSLLAAITGELNRKGGYVFISNQEHGFGFVAQEPWIQFATVRENILFGKSYNDMFYQEVIEACALTYDLSILPAGDQTEVGENGVTLSGGQKARVALARAIYQDKEIYLLDDPLSAVDADVASHLLEKCILGILRHKTRILCTHRTEYLSKADYLILMDEGKIIQTGTPSEILPLVEASLKHSSKRRKKVSVASSEGDNEEEEDDNEEQSQSLMDLGDQSEDEEQSGEHLKTDASHHRDTDKGQMSEESGCGHNLIDEEEKKEGLVSFLVYRAYSNAVGTPLACAILCSFLFTEASRELSAWWLSHWVSTLWNQTERNLSMGDLAASSHILSVADPIYPTAIIAPAQPGISEDLKFNLIVYGCIAAANSILTLIRGFMYAYGTIRASLIIHDRLLQRVLKATVTFFNTTPMGRIINRFSSDLYCADDDLPLILSYFLTFLFSLMGMVVMISYGLPWIILVLVPLAVLYFYIQQYYRHTSRELKRLCSITLSPIYTHFSETLTGLTTIRATRATSRFEQENEERLERNQRCKFVSNTAMQWLDIRLQMMGVIVITAIAVIGIIQHQMESGSPGLVGLALTYALFINIVLSQLISYFTRTETMMVSMERIEEYSTEIPKEPEEEVLQVASNWPTQGQVEFQNALLAYRPGLPNALDGVNFTVSSKEKVGIVGRTGSGKSTMFMALFRMMELEEGHIFIDNINIRLVGLQALRSKLAIIPQDPFLFSGTIRENLDPRGRHQDAELFQVLEQCHLKEVVVRMGGLSSEVGEQGKNFSVGQRQLLCLARALLTDAKVLCIDEATASVDQKTDQVLQQTIRERFADKTVLTIAHRLDTIMDSDRVLVMQAGKVVEMGSPQVLSNKEDSAFYRLVHGEQL</sequence>
<comment type="catalytic activity">
    <reaction evidence="16">
        <text>ATP + H2O + xenobioticSide 1 = ADP + phosphate + xenobioticSide 2.</text>
        <dbReference type="EC" id="7.6.2.2"/>
    </reaction>
</comment>
<dbReference type="InterPro" id="IPR036640">
    <property type="entry name" value="ABC1_TM_sf"/>
</dbReference>
<feature type="transmembrane region" description="Helical" evidence="24">
    <location>
        <begin position="1114"/>
        <end position="1133"/>
    </location>
</feature>
<evidence type="ECO:0000256" key="4">
    <source>
        <dbReference type="ARBA" id="ARBA00022448"/>
    </source>
</evidence>
<dbReference type="InterPro" id="IPR050173">
    <property type="entry name" value="ABC_transporter_C-like"/>
</dbReference>
<feature type="domain" description="ABC transmembrane type-1" evidence="26">
    <location>
        <begin position="202"/>
        <end position="475"/>
    </location>
</feature>
<dbReference type="CDD" id="cd03244">
    <property type="entry name" value="ABCC_MRP_domain2"/>
    <property type="match status" value="1"/>
</dbReference>
<feature type="transmembrane region" description="Helical" evidence="24">
    <location>
        <begin position="334"/>
        <end position="357"/>
    </location>
</feature>
<evidence type="ECO:0000259" key="25">
    <source>
        <dbReference type="PROSITE" id="PS50893"/>
    </source>
</evidence>
<keyword evidence="5" id="KW-1003">Cell membrane</keyword>
<evidence type="ECO:0000256" key="13">
    <source>
        <dbReference type="ARBA" id="ARBA00023055"/>
    </source>
</evidence>
<protein>
    <recommendedName>
        <fullName evidence="21">ATP-binding cassette sub-family C member 10</fullName>
        <ecNumber evidence="3">7.6.2.2</ecNumber>
        <ecNumber evidence="15">7.6.2.3</ecNumber>
    </recommendedName>
    <alternativeName>
        <fullName evidence="22">Multidrug resistance-associated protein 7</fullName>
    </alternativeName>
</protein>
<feature type="transmembrane region" description="Helical" evidence="24">
    <location>
        <begin position="1139"/>
        <end position="1162"/>
    </location>
</feature>
<keyword evidence="7 24" id="KW-0812">Transmembrane</keyword>
<evidence type="ECO:0000256" key="20">
    <source>
        <dbReference type="ARBA" id="ARBA00048007"/>
    </source>
</evidence>
<keyword evidence="10" id="KW-0067">ATP-binding</keyword>
<keyword evidence="8" id="KW-0677">Repeat</keyword>
<organism evidence="27 28">
    <name type="scientific">Pleurodeles waltl</name>
    <name type="common">Iberian ribbed newt</name>
    <dbReference type="NCBI Taxonomy" id="8319"/>
    <lineage>
        <taxon>Eukaryota</taxon>
        <taxon>Metazoa</taxon>
        <taxon>Chordata</taxon>
        <taxon>Craniata</taxon>
        <taxon>Vertebrata</taxon>
        <taxon>Euteleostomi</taxon>
        <taxon>Amphibia</taxon>
        <taxon>Batrachia</taxon>
        <taxon>Caudata</taxon>
        <taxon>Salamandroidea</taxon>
        <taxon>Salamandridae</taxon>
        <taxon>Pleurodelinae</taxon>
        <taxon>Pleurodeles</taxon>
    </lineage>
</organism>
<dbReference type="Gene3D" id="1.20.1560.10">
    <property type="entry name" value="ABC transporter type 1, transmembrane domain"/>
    <property type="match status" value="2"/>
</dbReference>
<keyword evidence="4" id="KW-0813">Transport</keyword>
<evidence type="ECO:0000256" key="1">
    <source>
        <dbReference type="ARBA" id="ARBA00004554"/>
    </source>
</evidence>
<evidence type="ECO:0000256" key="22">
    <source>
        <dbReference type="ARBA" id="ARBA00082787"/>
    </source>
</evidence>
<dbReference type="SUPFAM" id="SSF52540">
    <property type="entry name" value="P-loop containing nucleoside triphosphate hydrolases"/>
    <property type="match status" value="2"/>
</dbReference>
<dbReference type="PANTHER" id="PTHR24223">
    <property type="entry name" value="ATP-BINDING CASSETTE SUB-FAMILY C"/>
    <property type="match status" value="1"/>
</dbReference>
<evidence type="ECO:0000256" key="2">
    <source>
        <dbReference type="ARBA" id="ARBA00009726"/>
    </source>
</evidence>
<feature type="domain" description="ABC transporter" evidence="25">
    <location>
        <begin position="1203"/>
        <end position="1436"/>
    </location>
</feature>
<dbReference type="PROSITE" id="PS50893">
    <property type="entry name" value="ABC_TRANSPORTER_2"/>
    <property type="match status" value="2"/>
</dbReference>
<keyword evidence="14 24" id="KW-0472">Membrane</keyword>
<dbReference type="GO" id="GO:0016887">
    <property type="term" value="F:ATP hydrolysis activity"/>
    <property type="evidence" value="ECO:0007669"/>
    <property type="project" value="InterPro"/>
</dbReference>
<keyword evidence="11" id="KW-1278">Translocase</keyword>
<dbReference type="CDD" id="cd18605">
    <property type="entry name" value="ABC_6TM_MRP7_D2_like"/>
    <property type="match status" value="1"/>
</dbReference>
<evidence type="ECO:0000256" key="24">
    <source>
        <dbReference type="SAM" id="Phobius"/>
    </source>
</evidence>
<dbReference type="EC" id="7.6.2.3" evidence="15"/>
<keyword evidence="28" id="KW-1185">Reference proteome</keyword>
<dbReference type="PROSITE" id="PS00211">
    <property type="entry name" value="ABC_TRANSPORTER_1"/>
    <property type="match status" value="2"/>
</dbReference>
<proteinExistence type="inferred from homology"/>
<dbReference type="PROSITE" id="PS50929">
    <property type="entry name" value="ABC_TM1F"/>
    <property type="match status" value="2"/>
</dbReference>
<dbReference type="InterPro" id="IPR011527">
    <property type="entry name" value="ABC1_TM_dom"/>
</dbReference>
<dbReference type="InterPro" id="IPR003439">
    <property type="entry name" value="ABC_transporter-like_ATP-bd"/>
</dbReference>
<dbReference type="GO" id="GO:0006869">
    <property type="term" value="P:lipid transport"/>
    <property type="evidence" value="ECO:0007669"/>
    <property type="project" value="UniProtKB-KW"/>
</dbReference>
<dbReference type="GO" id="GO:0005524">
    <property type="term" value="F:ATP binding"/>
    <property type="evidence" value="ECO:0007669"/>
    <property type="project" value="UniProtKB-KW"/>
</dbReference>